<reference evidence="2" key="1">
    <citation type="journal article" date="2020" name="Stud. Mycol.">
        <title>101 Dothideomycetes genomes: a test case for predicting lifestyles and emergence of pathogens.</title>
        <authorList>
            <person name="Haridas S."/>
            <person name="Albert R."/>
            <person name="Binder M."/>
            <person name="Bloem J."/>
            <person name="Labutti K."/>
            <person name="Salamov A."/>
            <person name="Andreopoulos B."/>
            <person name="Baker S."/>
            <person name="Barry K."/>
            <person name="Bills G."/>
            <person name="Bluhm B."/>
            <person name="Cannon C."/>
            <person name="Castanera R."/>
            <person name="Culley D."/>
            <person name="Daum C."/>
            <person name="Ezra D."/>
            <person name="Gonzalez J."/>
            <person name="Henrissat B."/>
            <person name="Kuo A."/>
            <person name="Liang C."/>
            <person name="Lipzen A."/>
            <person name="Lutzoni F."/>
            <person name="Magnuson J."/>
            <person name="Mondo S."/>
            <person name="Nolan M."/>
            <person name="Ohm R."/>
            <person name="Pangilinan J."/>
            <person name="Park H.-J."/>
            <person name="Ramirez L."/>
            <person name="Alfaro M."/>
            <person name="Sun H."/>
            <person name="Tritt A."/>
            <person name="Yoshinaga Y."/>
            <person name="Zwiers L.-H."/>
            <person name="Turgeon B."/>
            <person name="Goodwin S."/>
            <person name="Spatafora J."/>
            <person name="Crous P."/>
            <person name="Grigoriev I."/>
        </authorList>
    </citation>
    <scope>NUCLEOTIDE SEQUENCE</scope>
    <source>
        <strain evidence="2">CBS 207.26</strain>
    </source>
</reference>
<dbReference type="InterPro" id="IPR001680">
    <property type="entry name" value="WD40_rpt"/>
</dbReference>
<dbReference type="InterPro" id="IPR036322">
    <property type="entry name" value="WD40_repeat_dom_sf"/>
</dbReference>
<dbReference type="InterPro" id="IPR015943">
    <property type="entry name" value="WD40/YVTN_repeat-like_dom_sf"/>
</dbReference>
<keyword evidence="3" id="KW-1185">Reference proteome</keyword>
<evidence type="ECO:0000256" key="1">
    <source>
        <dbReference type="SAM" id="MobiDB-lite"/>
    </source>
</evidence>
<organism evidence="2 3">
    <name type="scientific">Zopfia rhizophila CBS 207.26</name>
    <dbReference type="NCBI Taxonomy" id="1314779"/>
    <lineage>
        <taxon>Eukaryota</taxon>
        <taxon>Fungi</taxon>
        <taxon>Dikarya</taxon>
        <taxon>Ascomycota</taxon>
        <taxon>Pezizomycotina</taxon>
        <taxon>Dothideomycetes</taxon>
        <taxon>Dothideomycetes incertae sedis</taxon>
        <taxon>Zopfiaceae</taxon>
        <taxon>Zopfia</taxon>
    </lineage>
</organism>
<feature type="compositionally biased region" description="Polar residues" evidence="1">
    <location>
        <begin position="179"/>
        <end position="192"/>
    </location>
</feature>
<feature type="region of interest" description="Disordered" evidence="1">
    <location>
        <begin position="179"/>
        <end position="204"/>
    </location>
</feature>
<evidence type="ECO:0008006" key="4">
    <source>
        <dbReference type="Google" id="ProtNLM"/>
    </source>
</evidence>
<dbReference type="SMART" id="SM00320">
    <property type="entry name" value="WD40"/>
    <property type="match status" value="3"/>
</dbReference>
<gene>
    <name evidence="2" type="ORF">K469DRAFT_315109</name>
</gene>
<proteinExistence type="predicted"/>
<dbReference type="AlphaFoldDB" id="A0A6A6EPI0"/>
<accession>A0A6A6EPI0</accession>
<evidence type="ECO:0000313" key="2">
    <source>
        <dbReference type="EMBL" id="KAF2192608.1"/>
    </source>
</evidence>
<sequence>MSGRLLLYNICTDKVLGERRDHKKYAVKVTSWSSGEIIYVATAGWDAKVILYSLNTADGRDPLLGEPIATLGLETVPEAMLFIQSPDVSLPVLLLTRRDSTFLYYYALPPPTANTADITLLGKQNLAPRSNAWVAFTPVSVEQCPSDPSLAAVATSSLPHMRLIIVRLLIPLDPNLSSTASAQDPEQASNIAADSVSRPCDTTTTTQASQARAALLVQDREEAAISIQCSTLSPQTPYSTPRCAWRPDGTGVWVNSDDGVIRGFEASTGKLVANLEAHEAGSKIRCLWAGHVKVVPRNSVSNHSYEDEWLISGGFDQKLVIWRAA</sequence>
<dbReference type="SUPFAM" id="SSF50978">
    <property type="entry name" value="WD40 repeat-like"/>
    <property type="match status" value="1"/>
</dbReference>
<dbReference type="Proteomes" id="UP000800200">
    <property type="component" value="Unassembled WGS sequence"/>
</dbReference>
<dbReference type="EMBL" id="ML994615">
    <property type="protein sequence ID" value="KAF2192608.1"/>
    <property type="molecule type" value="Genomic_DNA"/>
</dbReference>
<dbReference type="Gene3D" id="2.130.10.10">
    <property type="entry name" value="YVTN repeat-like/Quinoprotein amine dehydrogenase"/>
    <property type="match status" value="1"/>
</dbReference>
<name>A0A6A6EPI0_9PEZI</name>
<protein>
    <recommendedName>
        <fullName evidence="4">WD40 repeat-like protein</fullName>
    </recommendedName>
</protein>
<dbReference type="OrthoDB" id="1932312at2759"/>
<evidence type="ECO:0000313" key="3">
    <source>
        <dbReference type="Proteomes" id="UP000800200"/>
    </source>
</evidence>